<dbReference type="GeneID" id="64604995"/>
<evidence type="ECO:0000313" key="2">
    <source>
        <dbReference type="EMBL" id="KAG1791035.1"/>
    </source>
</evidence>
<proteinExistence type="predicted"/>
<protein>
    <submittedName>
        <fullName evidence="2">Uncharacterized protein</fullName>
    </submittedName>
</protein>
<reference evidence="2" key="1">
    <citation type="journal article" date="2020" name="New Phytol.">
        <title>Comparative genomics reveals dynamic genome evolution in host specialist ectomycorrhizal fungi.</title>
        <authorList>
            <person name="Lofgren L.A."/>
            <person name="Nguyen N.H."/>
            <person name="Vilgalys R."/>
            <person name="Ruytinx J."/>
            <person name="Liao H.L."/>
            <person name="Branco S."/>
            <person name="Kuo A."/>
            <person name="LaButti K."/>
            <person name="Lipzen A."/>
            <person name="Andreopoulos W."/>
            <person name="Pangilinan J."/>
            <person name="Riley R."/>
            <person name="Hundley H."/>
            <person name="Na H."/>
            <person name="Barry K."/>
            <person name="Grigoriev I.V."/>
            <person name="Stajich J.E."/>
            <person name="Kennedy P.G."/>
        </authorList>
    </citation>
    <scope>NUCLEOTIDE SEQUENCE</scope>
    <source>
        <strain evidence="2">S12</strain>
    </source>
</reference>
<dbReference type="AlphaFoldDB" id="A0A9P7DF78"/>
<accession>A0A9P7DF78</accession>
<gene>
    <name evidence="2" type="ORF">HD556DRAFT_661981</name>
</gene>
<sequence>MGSASSSLPQAPGRVAKVRERCKAKNTKICSGKIYSDPLFKPVLNEYGQPKVIGPDSYRKHTRSVDPKLNRFKDTQDLEQRELRIPTLMIDASHHFVLIRYTRRDSYKRHSQPSTVHTCSGTGERSTAVGALASYPTSPTQARRRRGGR</sequence>
<evidence type="ECO:0000313" key="3">
    <source>
        <dbReference type="Proteomes" id="UP000719766"/>
    </source>
</evidence>
<organism evidence="2 3">
    <name type="scientific">Suillus plorans</name>
    <dbReference type="NCBI Taxonomy" id="116603"/>
    <lineage>
        <taxon>Eukaryota</taxon>
        <taxon>Fungi</taxon>
        <taxon>Dikarya</taxon>
        <taxon>Basidiomycota</taxon>
        <taxon>Agaricomycotina</taxon>
        <taxon>Agaricomycetes</taxon>
        <taxon>Agaricomycetidae</taxon>
        <taxon>Boletales</taxon>
        <taxon>Suillineae</taxon>
        <taxon>Suillaceae</taxon>
        <taxon>Suillus</taxon>
    </lineage>
</organism>
<dbReference type="Proteomes" id="UP000719766">
    <property type="component" value="Unassembled WGS sequence"/>
</dbReference>
<keyword evidence="3" id="KW-1185">Reference proteome</keyword>
<feature type="compositionally biased region" description="Polar residues" evidence="1">
    <location>
        <begin position="112"/>
        <end position="125"/>
    </location>
</feature>
<feature type="region of interest" description="Disordered" evidence="1">
    <location>
        <begin position="107"/>
        <end position="149"/>
    </location>
</feature>
<dbReference type="RefSeq" id="XP_041157945.1">
    <property type="nucleotide sequence ID" value="XM_041311231.1"/>
</dbReference>
<evidence type="ECO:0000256" key="1">
    <source>
        <dbReference type="SAM" id="MobiDB-lite"/>
    </source>
</evidence>
<comment type="caution">
    <text evidence="2">The sequence shown here is derived from an EMBL/GenBank/DDBJ whole genome shotgun (WGS) entry which is preliminary data.</text>
</comment>
<name>A0A9P7DF78_9AGAM</name>
<dbReference type="EMBL" id="JABBWE010000045">
    <property type="protein sequence ID" value="KAG1791035.1"/>
    <property type="molecule type" value="Genomic_DNA"/>
</dbReference>